<protein>
    <submittedName>
        <fullName evidence="2">Uncharacterized protein</fullName>
    </submittedName>
</protein>
<name>A0AAU7NT72_9GAMM</name>
<dbReference type="RefSeq" id="WP_349431522.1">
    <property type="nucleotide sequence ID" value="NZ_CP157743.1"/>
</dbReference>
<evidence type="ECO:0000256" key="1">
    <source>
        <dbReference type="SAM" id="Phobius"/>
    </source>
</evidence>
<keyword evidence="3" id="KW-1185">Reference proteome</keyword>
<dbReference type="KEGG" id="mech:Q9L42_017685"/>
<gene>
    <name evidence="2" type="ORF">Q9L42_017685</name>
</gene>
<keyword evidence="1" id="KW-0472">Membrane</keyword>
<proteinExistence type="predicted"/>
<dbReference type="Proteomes" id="UP001225378">
    <property type="component" value="Chromosome"/>
</dbReference>
<sequence length="118" mass="13347">MAGKRWIYLEKVSYLKWNDNLCCRQSDKILAADLNIILVVSNSRIPSVMEQNVVAEKKNKGRQINEGTPHPSELIDWLTKPIIRFLRIEATAGTVLLLFTIAALVLSNSAWAHLFLEA</sequence>
<organism evidence="2 3">
    <name type="scientific">Methylomarinum roseum</name>
    <dbReference type="NCBI Taxonomy" id="3067653"/>
    <lineage>
        <taxon>Bacteria</taxon>
        <taxon>Pseudomonadati</taxon>
        <taxon>Pseudomonadota</taxon>
        <taxon>Gammaproteobacteria</taxon>
        <taxon>Methylococcales</taxon>
        <taxon>Methylococcaceae</taxon>
        <taxon>Methylomarinum</taxon>
    </lineage>
</organism>
<feature type="transmembrane region" description="Helical" evidence="1">
    <location>
        <begin position="90"/>
        <end position="112"/>
    </location>
</feature>
<keyword evidence="1" id="KW-0812">Transmembrane</keyword>
<reference evidence="2 3" key="1">
    <citation type="journal article" date="2024" name="Microbiology">
        <title>Methylomarinum rosea sp. nov., a novel halophilic methanotrophic bacterium from the hypersaline Lake Elton.</title>
        <authorList>
            <person name="Suleimanov R.Z."/>
            <person name="Oshkin I.Y."/>
            <person name="Danilova O.V."/>
            <person name="Suzina N.E."/>
            <person name="Dedysh S.N."/>
        </authorList>
    </citation>
    <scope>NUCLEOTIDE SEQUENCE [LARGE SCALE GENOMIC DNA]</scope>
    <source>
        <strain evidence="2 3">Ch1-1</strain>
    </source>
</reference>
<dbReference type="AlphaFoldDB" id="A0AAU7NT72"/>
<evidence type="ECO:0000313" key="3">
    <source>
        <dbReference type="Proteomes" id="UP001225378"/>
    </source>
</evidence>
<evidence type="ECO:0000313" key="2">
    <source>
        <dbReference type="EMBL" id="XBS20162.1"/>
    </source>
</evidence>
<accession>A0AAU7NT72</accession>
<keyword evidence="1" id="KW-1133">Transmembrane helix</keyword>
<dbReference type="EMBL" id="CP157743">
    <property type="protein sequence ID" value="XBS20162.1"/>
    <property type="molecule type" value="Genomic_DNA"/>
</dbReference>